<dbReference type="InterPro" id="IPR015797">
    <property type="entry name" value="NUDIX_hydrolase-like_dom_sf"/>
</dbReference>
<dbReference type="EMBL" id="VTER01000001">
    <property type="protein sequence ID" value="TYS51963.1"/>
    <property type="molecule type" value="Genomic_DNA"/>
</dbReference>
<dbReference type="Pfam" id="PF00293">
    <property type="entry name" value="NUDIX"/>
    <property type="match status" value="1"/>
</dbReference>
<dbReference type="Gene3D" id="3.90.79.10">
    <property type="entry name" value="Nucleoside Triphosphate Pyrophosphohydrolase"/>
    <property type="match status" value="1"/>
</dbReference>
<dbReference type="RefSeq" id="WP_148972953.1">
    <property type="nucleotide sequence ID" value="NZ_VTER01000001.1"/>
</dbReference>
<dbReference type="InterPro" id="IPR000086">
    <property type="entry name" value="NUDIX_hydrolase_dom"/>
</dbReference>
<evidence type="ECO:0000259" key="1">
    <source>
        <dbReference type="PROSITE" id="PS51462"/>
    </source>
</evidence>
<sequence length="172" mass="20110">MSDIFVYWGDARIKLSWTKSSSLPPLNKITSIHSFCFYNDQLLLVNLNERGWDFPGGHLEENETPEECCRREAWEEGYIEGDCTLLGYITVSHEENPLWNENSPYPKIGFQAIYNMEIELLHPFEGKFESAERMLINPEKTSLWYKGWNLLYEEILEDSLASRQLRAVPPDL</sequence>
<name>A0A5D4RKU2_9BACI</name>
<reference evidence="2 3" key="1">
    <citation type="submission" date="2019-08" db="EMBL/GenBank/DDBJ databases">
        <title>Bacillus genomes from the desert of Cuatro Cienegas, Coahuila.</title>
        <authorList>
            <person name="Olmedo-Alvarez G."/>
        </authorList>
    </citation>
    <scope>NUCLEOTIDE SEQUENCE [LARGE SCALE GENOMIC DNA]</scope>
    <source>
        <strain evidence="2 3">CH446_14T</strain>
    </source>
</reference>
<organism evidence="2 3">
    <name type="scientific">Bacillus infantis</name>
    <dbReference type="NCBI Taxonomy" id="324767"/>
    <lineage>
        <taxon>Bacteria</taxon>
        <taxon>Bacillati</taxon>
        <taxon>Bacillota</taxon>
        <taxon>Bacilli</taxon>
        <taxon>Bacillales</taxon>
        <taxon>Bacillaceae</taxon>
        <taxon>Bacillus</taxon>
    </lineage>
</organism>
<comment type="caution">
    <text evidence="2">The sequence shown here is derived from an EMBL/GenBank/DDBJ whole genome shotgun (WGS) entry which is preliminary data.</text>
</comment>
<dbReference type="AlphaFoldDB" id="A0A5D4RKU2"/>
<evidence type="ECO:0000313" key="3">
    <source>
        <dbReference type="Proteomes" id="UP000322139"/>
    </source>
</evidence>
<dbReference type="SUPFAM" id="SSF55811">
    <property type="entry name" value="Nudix"/>
    <property type="match status" value="1"/>
</dbReference>
<gene>
    <name evidence="2" type="ORF">FZD51_00480</name>
</gene>
<proteinExistence type="predicted"/>
<protein>
    <submittedName>
        <fullName evidence="2">NUDIX domain-containing protein</fullName>
    </submittedName>
</protein>
<accession>A0A5D4RKU2</accession>
<dbReference type="Proteomes" id="UP000322139">
    <property type="component" value="Unassembled WGS sequence"/>
</dbReference>
<feature type="domain" description="Nudix hydrolase" evidence="1">
    <location>
        <begin position="16"/>
        <end position="172"/>
    </location>
</feature>
<evidence type="ECO:0000313" key="2">
    <source>
        <dbReference type="EMBL" id="TYS51963.1"/>
    </source>
</evidence>
<dbReference type="PROSITE" id="PS51462">
    <property type="entry name" value="NUDIX"/>
    <property type="match status" value="1"/>
</dbReference>